<name>A0A1M5SY06_9BACT</name>
<dbReference type="Gene3D" id="3.40.50.2000">
    <property type="entry name" value="Glycogen Phosphorylase B"/>
    <property type="match status" value="2"/>
</dbReference>
<dbReference type="STRING" id="1121409.SAMN02745124_00491"/>
<dbReference type="GO" id="GO:0016757">
    <property type="term" value="F:glycosyltransferase activity"/>
    <property type="evidence" value="ECO:0007669"/>
    <property type="project" value="UniProtKB-KW"/>
</dbReference>
<dbReference type="SUPFAM" id="SSF53756">
    <property type="entry name" value="UDP-Glycosyltransferase/glycogen phosphorylase"/>
    <property type="match status" value="1"/>
</dbReference>
<dbReference type="PANTHER" id="PTHR12526:SF640">
    <property type="entry name" value="COLANIC ACID BIOSYNTHESIS GLYCOSYLTRANSFERASE WCAL-RELATED"/>
    <property type="match status" value="1"/>
</dbReference>
<dbReference type="EMBL" id="FQXS01000002">
    <property type="protein sequence ID" value="SHH43230.1"/>
    <property type="molecule type" value="Genomic_DNA"/>
</dbReference>
<reference evidence="4 5" key="1">
    <citation type="submission" date="2016-11" db="EMBL/GenBank/DDBJ databases">
        <authorList>
            <person name="Jaros S."/>
            <person name="Januszkiewicz K."/>
            <person name="Wedrychowicz H."/>
        </authorList>
    </citation>
    <scope>NUCLEOTIDE SEQUENCE [LARGE SCALE GENOMIC DNA]</scope>
    <source>
        <strain evidence="4 5">DSM 9705</strain>
    </source>
</reference>
<dbReference type="Pfam" id="PF13692">
    <property type="entry name" value="Glyco_trans_1_4"/>
    <property type="match status" value="1"/>
</dbReference>
<dbReference type="AlphaFoldDB" id="A0A1M5SY06"/>
<keyword evidence="3 4" id="KW-0808">Transferase</keyword>
<keyword evidence="2" id="KW-0328">Glycosyltransferase</keyword>
<evidence type="ECO:0000256" key="3">
    <source>
        <dbReference type="ARBA" id="ARBA00022679"/>
    </source>
</evidence>
<dbReference type="PANTHER" id="PTHR12526">
    <property type="entry name" value="GLYCOSYLTRANSFERASE"/>
    <property type="match status" value="1"/>
</dbReference>
<evidence type="ECO:0000256" key="2">
    <source>
        <dbReference type="ARBA" id="ARBA00022676"/>
    </source>
</evidence>
<evidence type="ECO:0000256" key="1">
    <source>
        <dbReference type="ARBA" id="ARBA00009481"/>
    </source>
</evidence>
<accession>A0A1M5SY06</accession>
<proteinExistence type="inferred from homology"/>
<dbReference type="Proteomes" id="UP000184139">
    <property type="component" value="Unassembled WGS sequence"/>
</dbReference>
<dbReference type="RefSeq" id="WP_073373236.1">
    <property type="nucleotide sequence ID" value="NZ_FQXS01000002.1"/>
</dbReference>
<evidence type="ECO:0000313" key="4">
    <source>
        <dbReference type="EMBL" id="SHH43230.1"/>
    </source>
</evidence>
<evidence type="ECO:0000313" key="5">
    <source>
        <dbReference type="Proteomes" id="UP000184139"/>
    </source>
</evidence>
<organism evidence="4 5">
    <name type="scientific">Desulfofustis glycolicus DSM 9705</name>
    <dbReference type="NCBI Taxonomy" id="1121409"/>
    <lineage>
        <taxon>Bacteria</taxon>
        <taxon>Pseudomonadati</taxon>
        <taxon>Thermodesulfobacteriota</taxon>
        <taxon>Desulfobulbia</taxon>
        <taxon>Desulfobulbales</taxon>
        <taxon>Desulfocapsaceae</taxon>
        <taxon>Desulfofustis</taxon>
    </lineage>
</organism>
<gene>
    <name evidence="4" type="ORF">SAMN02745124_00491</name>
</gene>
<comment type="similarity">
    <text evidence="1">Belongs to the glycosyltransferase group 1 family. Glycosyltransferase 4 subfamily.</text>
</comment>
<sequence length="354" mass="38986">MKQPQAQKTILWWGRFDADYSRNRILRGLLRNCGHQIVDFQPHSSLTGTIESILAGLPPVDALWVPTFRQSDLRSARRFADRRSIPLIFDPLISAWDKAVFERQKFSADSRRGRRLLVWERSLFAAADLVLADTAPHRCFFVETLGAQPEKTFVVPVGAEEALFPAQPLHEPHQPPELLFFGSFIGLQGPEVIVDAAARLPEARWTLLGDGPLGPSCRHQAGTLSQVRFEPWLPYDRLARRIGEADILLGIFGASPKAGRVIPNKVYQALACGRPLITRCSNAYPEELAGDPESGICFVPPADGSALAAAAAALLAERHKLAKRGLLARRSYERFFAGGSVKQALLTALAAIDL</sequence>
<dbReference type="OrthoDB" id="9790710at2"/>
<protein>
    <submittedName>
        <fullName evidence="4">Glycosyltransferase involved in cell wall bisynthesis</fullName>
    </submittedName>
</protein>
<keyword evidence="5" id="KW-1185">Reference proteome</keyword>